<dbReference type="Gene3D" id="1.20.1530.20">
    <property type="match status" value="1"/>
</dbReference>
<evidence type="ECO:0000256" key="4">
    <source>
        <dbReference type="ARBA" id="ARBA00022538"/>
    </source>
</evidence>
<feature type="transmembrane region" description="Helical" evidence="8">
    <location>
        <begin position="377"/>
        <end position="396"/>
    </location>
</feature>
<protein>
    <submittedName>
        <fullName evidence="11">Potassium transporter KefB</fullName>
    </submittedName>
</protein>
<dbReference type="InterPro" id="IPR036721">
    <property type="entry name" value="RCK_C_sf"/>
</dbReference>
<evidence type="ECO:0000256" key="3">
    <source>
        <dbReference type="ARBA" id="ARBA00022448"/>
    </source>
</evidence>
<comment type="similarity">
    <text evidence="2">Belongs to the monovalent cation:proton antiporter 2 (CPA2) transporter (TC 2.A.37) family.</text>
</comment>
<evidence type="ECO:0000259" key="9">
    <source>
        <dbReference type="PROSITE" id="PS51201"/>
    </source>
</evidence>
<feature type="transmembrane region" description="Helical" evidence="8">
    <location>
        <begin position="259"/>
        <end position="277"/>
    </location>
</feature>
<comment type="subcellular location">
    <subcellularLocation>
        <location evidence="1">Membrane</location>
        <topology evidence="1">Multi-pass membrane protein</topology>
    </subcellularLocation>
</comment>
<feature type="transmembrane region" description="Helical" evidence="8">
    <location>
        <begin position="289"/>
        <end position="308"/>
    </location>
</feature>
<keyword evidence="6 8" id="KW-1133">Transmembrane helix</keyword>
<evidence type="ECO:0000256" key="6">
    <source>
        <dbReference type="ARBA" id="ARBA00022989"/>
    </source>
</evidence>
<feature type="transmembrane region" description="Helical" evidence="8">
    <location>
        <begin position="25"/>
        <end position="43"/>
    </location>
</feature>
<keyword evidence="3" id="KW-0813">Transport</keyword>
<dbReference type="InterPro" id="IPR003148">
    <property type="entry name" value="RCK_N"/>
</dbReference>
<feature type="transmembrane region" description="Helical" evidence="8">
    <location>
        <begin position="348"/>
        <end position="371"/>
    </location>
</feature>
<keyword evidence="5 8" id="KW-0812">Transmembrane</keyword>
<dbReference type="GO" id="GO:0008324">
    <property type="term" value="F:monoatomic cation transmembrane transporter activity"/>
    <property type="evidence" value="ECO:0007669"/>
    <property type="project" value="InterPro"/>
</dbReference>
<evidence type="ECO:0000313" key="11">
    <source>
        <dbReference type="EMBL" id="HFK96445.1"/>
    </source>
</evidence>
<evidence type="ECO:0000256" key="7">
    <source>
        <dbReference type="ARBA" id="ARBA00023136"/>
    </source>
</evidence>
<dbReference type="Gene3D" id="3.30.70.1450">
    <property type="entry name" value="Regulator of K+ conductance, C-terminal domain"/>
    <property type="match status" value="1"/>
</dbReference>
<dbReference type="InterPro" id="IPR038770">
    <property type="entry name" value="Na+/solute_symporter_sf"/>
</dbReference>
<dbReference type="PANTHER" id="PTHR42751">
    <property type="entry name" value="SODIUM/HYDROGEN EXCHANGER FAMILY/TRKA DOMAIN PROTEIN"/>
    <property type="match status" value="1"/>
</dbReference>
<reference evidence="11" key="1">
    <citation type="journal article" date="2020" name="mSystems">
        <title>Genome- and Community-Level Interaction Insights into Carbon Utilization and Element Cycling Functions of Hydrothermarchaeota in Hydrothermal Sediment.</title>
        <authorList>
            <person name="Zhou Z."/>
            <person name="Liu Y."/>
            <person name="Xu W."/>
            <person name="Pan J."/>
            <person name="Luo Z.H."/>
            <person name="Li M."/>
        </authorList>
    </citation>
    <scope>NUCLEOTIDE SEQUENCE [LARGE SCALE GENOMIC DNA]</scope>
    <source>
        <strain evidence="11">SpSt-456</strain>
    </source>
</reference>
<feature type="transmembrane region" description="Helical" evidence="8">
    <location>
        <begin position="105"/>
        <end position="128"/>
    </location>
</feature>
<gene>
    <name evidence="11" type="ORF">ENS06_03855</name>
</gene>
<feature type="transmembrane region" description="Helical" evidence="8">
    <location>
        <begin position="195"/>
        <end position="215"/>
    </location>
</feature>
<dbReference type="PROSITE" id="PS51202">
    <property type="entry name" value="RCK_C"/>
    <property type="match status" value="1"/>
</dbReference>
<dbReference type="SUPFAM" id="SSF51735">
    <property type="entry name" value="NAD(P)-binding Rossmann-fold domains"/>
    <property type="match status" value="1"/>
</dbReference>
<dbReference type="SUPFAM" id="SSF116726">
    <property type="entry name" value="TrkA C-terminal domain-like"/>
    <property type="match status" value="1"/>
</dbReference>
<organism evidence="11">
    <name type="scientific">Desulfacinum infernum</name>
    <dbReference type="NCBI Taxonomy" id="35837"/>
    <lineage>
        <taxon>Bacteria</taxon>
        <taxon>Pseudomonadati</taxon>
        <taxon>Thermodesulfobacteriota</taxon>
        <taxon>Syntrophobacteria</taxon>
        <taxon>Syntrophobacterales</taxon>
        <taxon>Syntrophobacteraceae</taxon>
        <taxon>Desulfacinum</taxon>
    </lineage>
</organism>
<dbReference type="GO" id="GO:0016020">
    <property type="term" value="C:membrane"/>
    <property type="evidence" value="ECO:0007669"/>
    <property type="project" value="UniProtKB-SubCell"/>
</dbReference>
<accession>A0A832EIM9</accession>
<dbReference type="Pfam" id="PF02254">
    <property type="entry name" value="TrkA_N"/>
    <property type="match status" value="1"/>
</dbReference>
<feature type="transmembrane region" description="Helical" evidence="8">
    <location>
        <begin position="134"/>
        <end position="154"/>
    </location>
</feature>
<name>A0A832EIM9_9BACT</name>
<proteinExistence type="inferred from homology"/>
<feature type="transmembrane region" description="Helical" evidence="8">
    <location>
        <begin position="74"/>
        <end position="93"/>
    </location>
</feature>
<dbReference type="GO" id="GO:0015297">
    <property type="term" value="F:antiporter activity"/>
    <property type="evidence" value="ECO:0007669"/>
    <property type="project" value="InterPro"/>
</dbReference>
<dbReference type="EMBL" id="DSTK01000012">
    <property type="protein sequence ID" value="HFK96445.1"/>
    <property type="molecule type" value="Genomic_DNA"/>
</dbReference>
<feature type="domain" description="RCK C-terminal" evidence="10">
    <location>
        <begin position="596"/>
        <end position="682"/>
    </location>
</feature>
<dbReference type="GO" id="GO:0006813">
    <property type="term" value="P:potassium ion transport"/>
    <property type="evidence" value="ECO:0007669"/>
    <property type="project" value="UniProtKB-KW"/>
</dbReference>
<dbReference type="Gene3D" id="3.40.50.720">
    <property type="entry name" value="NAD(P)-binding Rossmann-like Domain"/>
    <property type="match status" value="1"/>
</dbReference>
<dbReference type="PROSITE" id="PS51201">
    <property type="entry name" value="RCK_N"/>
    <property type="match status" value="1"/>
</dbReference>
<feature type="transmembrane region" description="Helical" evidence="8">
    <location>
        <begin position="166"/>
        <end position="189"/>
    </location>
</feature>
<dbReference type="Pfam" id="PF00999">
    <property type="entry name" value="Na_H_Exchanger"/>
    <property type="match status" value="1"/>
</dbReference>
<feature type="transmembrane region" description="Helical" evidence="8">
    <location>
        <begin position="50"/>
        <end position="68"/>
    </location>
</feature>
<feature type="domain" description="RCK N-terminal" evidence="9">
    <location>
        <begin position="432"/>
        <end position="549"/>
    </location>
</feature>
<evidence type="ECO:0000256" key="5">
    <source>
        <dbReference type="ARBA" id="ARBA00022692"/>
    </source>
</evidence>
<sequence>MSYADKASTALCVNTDIHRGNMHTLADLLIVLTLAVGVILACHRIKIPPIVGFLITGCLAGPHGLGLVKTSEDVTFLAELGVVLLLFSIGLEFSLSELVRIRRIVLLGGGLQVLITTAVVWALVTFAFRGGSFSLPMGFMLALSSTAIVLKTLQDRMELESAHGQMCLGILLFQDVAVVPMMLLIPLLGGSGENLSRAVGILALKSAGIFLFVFLTQRYVLPRVLHIVAATRSREVFLLTAVVFCFGVAWITSSAGLSLSLGAFLAGLVLSESEYSHQTLAQMLPFKDLFTSLFFVSVGMTLNLSFVAHHWVTVMSLTFLAVALKAVVCLLVVLVLGYPLRMAVHTGLILAQVGEFSFVLCTVCIAHGILVGDHVPLFLAVSTLTMMMTPFLIAAAPRAAERASRWPLPQKILLGFSSPSLKKEDQTLPPLTNHLVIVGYGPVGRNLARAAKSAGIPYAVVEMNPATVKQEKKKGEPIVFGDASEGTLLEHVSVKDAKVVCVSLADPATVRRITAAVRAVAPAVYLIVRTRFLSEVRKLTALGANEVIPEELETSIEIFARVLTKYLVPREEIEQLIARVRLDGYQSVEGEPIPAIQWCDILSDVPDMEVRSTRVTPGSLLAEKTIGELNLRKNWGVTVLAVRRDGQWRPNPGPDLRLKPGDVVILLGRTNDLIKLYPRLTAPTSAAKG</sequence>
<dbReference type="Pfam" id="PF02080">
    <property type="entry name" value="TrkA_C"/>
    <property type="match status" value="1"/>
</dbReference>
<evidence type="ECO:0000256" key="2">
    <source>
        <dbReference type="ARBA" id="ARBA00005551"/>
    </source>
</evidence>
<dbReference type="InterPro" id="IPR006037">
    <property type="entry name" value="RCK_C"/>
</dbReference>
<evidence type="ECO:0000256" key="1">
    <source>
        <dbReference type="ARBA" id="ARBA00004141"/>
    </source>
</evidence>
<dbReference type="InterPro" id="IPR036291">
    <property type="entry name" value="NAD(P)-bd_dom_sf"/>
</dbReference>
<feature type="transmembrane region" description="Helical" evidence="8">
    <location>
        <begin position="314"/>
        <end position="336"/>
    </location>
</feature>
<keyword evidence="4" id="KW-0406">Ion transport</keyword>
<dbReference type="InterPro" id="IPR006153">
    <property type="entry name" value="Cation/H_exchanger_TM"/>
</dbReference>
<dbReference type="GO" id="GO:1902600">
    <property type="term" value="P:proton transmembrane transport"/>
    <property type="evidence" value="ECO:0007669"/>
    <property type="project" value="InterPro"/>
</dbReference>
<keyword evidence="4" id="KW-0630">Potassium</keyword>
<comment type="caution">
    <text evidence="11">The sequence shown here is derived from an EMBL/GenBank/DDBJ whole genome shotgun (WGS) entry which is preliminary data.</text>
</comment>
<keyword evidence="7 8" id="KW-0472">Membrane</keyword>
<evidence type="ECO:0000259" key="10">
    <source>
        <dbReference type="PROSITE" id="PS51202"/>
    </source>
</evidence>
<keyword evidence="4" id="KW-0633">Potassium transport</keyword>
<dbReference type="AlphaFoldDB" id="A0A832EIM9"/>
<dbReference type="PANTHER" id="PTHR42751:SF3">
    <property type="entry name" value="SODIUM_GLUTAMATE SYMPORTER"/>
    <property type="match status" value="1"/>
</dbReference>
<evidence type="ECO:0000256" key="8">
    <source>
        <dbReference type="SAM" id="Phobius"/>
    </source>
</evidence>